<dbReference type="Proteomes" id="UP000254866">
    <property type="component" value="Unassembled WGS sequence"/>
</dbReference>
<dbReference type="GeneID" id="43597873"/>
<reference evidence="2 3" key="1">
    <citation type="journal article" date="2018" name="IMA Fungus">
        <title>IMA Genome-F 9: Draft genome sequence of Annulohypoxylon stygium, Aspergillus mulundensis, Berkeleyomyces basicola (syn. Thielaviopsis basicola), Ceratocystis smalleyi, two Cercospora beticola strains, Coleophoma cylindrospora, Fusarium fracticaudum, Phialophora cf. hyalina, and Morchella septimelata.</title>
        <authorList>
            <person name="Wingfield B.D."/>
            <person name="Bills G.F."/>
            <person name="Dong Y."/>
            <person name="Huang W."/>
            <person name="Nel W.J."/>
            <person name="Swalarsk-Parry B.S."/>
            <person name="Vaghefi N."/>
            <person name="Wilken P.M."/>
            <person name="An Z."/>
            <person name="de Beer Z.W."/>
            <person name="De Vos L."/>
            <person name="Chen L."/>
            <person name="Duong T.A."/>
            <person name="Gao Y."/>
            <person name="Hammerbacher A."/>
            <person name="Kikkert J.R."/>
            <person name="Li Y."/>
            <person name="Li H."/>
            <person name="Li K."/>
            <person name="Li Q."/>
            <person name="Liu X."/>
            <person name="Ma X."/>
            <person name="Naidoo K."/>
            <person name="Pethybridge S.J."/>
            <person name="Sun J."/>
            <person name="Steenkamp E.T."/>
            <person name="van der Nest M.A."/>
            <person name="van Wyk S."/>
            <person name="Wingfield M.J."/>
            <person name="Xiong C."/>
            <person name="Yue Q."/>
            <person name="Zhang X."/>
        </authorList>
    </citation>
    <scope>NUCLEOTIDE SEQUENCE [LARGE SCALE GENOMIC DNA]</scope>
    <source>
        <strain evidence="2 3">BP 5553</strain>
    </source>
</reference>
<dbReference type="EMBL" id="NPIC01000003">
    <property type="protein sequence ID" value="RDL37591.1"/>
    <property type="molecule type" value="Genomic_DNA"/>
</dbReference>
<evidence type="ECO:0000313" key="3">
    <source>
        <dbReference type="Proteomes" id="UP000254866"/>
    </source>
</evidence>
<feature type="region of interest" description="Disordered" evidence="1">
    <location>
        <begin position="30"/>
        <end position="236"/>
    </location>
</feature>
<keyword evidence="3" id="KW-1185">Reference proteome</keyword>
<proteinExistence type="predicted"/>
<evidence type="ECO:0000256" key="1">
    <source>
        <dbReference type="SAM" id="MobiDB-lite"/>
    </source>
</evidence>
<comment type="caution">
    <text evidence="2">The sequence shown here is derived from an EMBL/GenBank/DDBJ whole genome shotgun (WGS) entry which is preliminary data.</text>
</comment>
<protein>
    <submittedName>
        <fullName evidence="2">Uncharacterized protein</fullName>
    </submittedName>
</protein>
<name>A0A370TPZ1_9HELO</name>
<gene>
    <name evidence="2" type="ORF">BP5553_05024</name>
</gene>
<accession>A0A370TPZ1</accession>
<sequence length="362" mass="39268">MPPPVTPSPHRFVTKKEATVRKPATTVPLAREGIPPRSTPQFNVTPRFHFSSTPRPTGTQTCSAATPSASRYLTPAHRTPKEHRQGVIDTLSDDDLHDSIERDTSDHELEYGTAIADVDDYHAIEAPSAKRRRLSSSPAKEEEEHSYDKADVTHEDSFSSSAPFLPSPPAGLRRAIPTAASRFLTPAPPSTPAPSTANQSTFRKPPPFRPPDPSELAQSHSNPLPEQFSPHSKGRKYIPGGLAAELQSWLFNVESAIPSHIGQRSKEDPWLVRIVVDEVSGSAMAGMTLVSGRRVHVDDRSRMVDHLGGVRVVLAGEGQGTGLQRGTKCEVGKTVGIKGPVWEVILEGVKWGVGVDWKVLPG</sequence>
<dbReference type="AlphaFoldDB" id="A0A370TPZ1"/>
<feature type="compositionally biased region" description="Polar residues" evidence="1">
    <location>
        <begin position="39"/>
        <end position="71"/>
    </location>
</feature>
<evidence type="ECO:0000313" key="2">
    <source>
        <dbReference type="EMBL" id="RDL37591.1"/>
    </source>
</evidence>
<organism evidence="2 3">
    <name type="scientific">Venustampulla echinocandica</name>
    <dbReference type="NCBI Taxonomy" id="2656787"/>
    <lineage>
        <taxon>Eukaryota</taxon>
        <taxon>Fungi</taxon>
        <taxon>Dikarya</taxon>
        <taxon>Ascomycota</taxon>
        <taxon>Pezizomycotina</taxon>
        <taxon>Leotiomycetes</taxon>
        <taxon>Helotiales</taxon>
        <taxon>Pleuroascaceae</taxon>
        <taxon>Venustampulla</taxon>
    </lineage>
</organism>
<dbReference type="RefSeq" id="XP_031870247.1">
    <property type="nucleotide sequence ID" value="XM_032013647.1"/>
</dbReference>
<feature type="compositionally biased region" description="Basic and acidic residues" evidence="1">
    <location>
        <begin position="97"/>
        <end position="110"/>
    </location>
</feature>
<feature type="compositionally biased region" description="Basic and acidic residues" evidence="1">
    <location>
        <begin position="139"/>
        <end position="157"/>
    </location>
</feature>
<feature type="compositionally biased region" description="Pro residues" evidence="1">
    <location>
        <begin position="204"/>
        <end position="213"/>
    </location>
</feature>
<dbReference type="STRING" id="2656787.A0A370TPZ1"/>
<dbReference type="OrthoDB" id="5389296at2759"/>